<feature type="compositionally biased region" description="Low complexity" evidence="1">
    <location>
        <begin position="1374"/>
        <end position="1397"/>
    </location>
</feature>
<feature type="region of interest" description="Disordered" evidence="1">
    <location>
        <begin position="2127"/>
        <end position="2208"/>
    </location>
</feature>
<dbReference type="EMBL" id="LJSK01000165">
    <property type="protein sequence ID" value="KPI85808.1"/>
    <property type="molecule type" value="Genomic_DNA"/>
</dbReference>
<feature type="compositionally biased region" description="Polar residues" evidence="1">
    <location>
        <begin position="1627"/>
        <end position="1646"/>
    </location>
</feature>
<feature type="region of interest" description="Disordered" evidence="1">
    <location>
        <begin position="2848"/>
        <end position="3147"/>
    </location>
</feature>
<feature type="region of interest" description="Disordered" evidence="1">
    <location>
        <begin position="1437"/>
        <end position="1505"/>
    </location>
</feature>
<feature type="compositionally biased region" description="Low complexity" evidence="1">
    <location>
        <begin position="3184"/>
        <end position="3200"/>
    </location>
</feature>
<feature type="compositionally biased region" description="Basic and acidic residues" evidence="1">
    <location>
        <begin position="1438"/>
        <end position="1455"/>
    </location>
</feature>
<evidence type="ECO:0000256" key="1">
    <source>
        <dbReference type="SAM" id="MobiDB-lite"/>
    </source>
</evidence>
<feature type="region of interest" description="Disordered" evidence="1">
    <location>
        <begin position="129"/>
        <end position="179"/>
    </location>
</feature>
<keyword evidence="3" id="KW-1185">Reference proteome</keyword>
<feature type="region of interest" description="Disordered" evidence="1">
    <location>
        <begin position="1367"/>
        <end position="1397"/>
    </location>
</feature>
<dbReference type="OMA" id="CAMISST"/>
<feature type="compositionally biased region" description="Basic residues" evidence="1">
    <location>
        <begin position="2148"/>
        <end position="2160"/>
    </location>
</feature>
<feature type="region of interest" description="Disordered" evidence="1">
    <location>
        <begin position="2361"/>
        <end position="2402"/>
    </location>
</feature>
<comment type="caution">
    <text evidence="2">The sequence shown here is derived from an EMBL/GenBank/DDBJ whole genome shotgun (WGS) entry which is preliminary data.</text>
</comment>
<feature type="region of interest" description="Disordered" evidence="1">
    <location>
        <begin position="1328"/>
        <end position="1349"/>
    </location>
</feature>
<protein>
    <submittedName>
        <fullName evidence="2">Uncharacterized protein</fullName>
    </submittedName>
</protein>
<feature type="compositionally biased region" description="Polar residues" evidence="1">
    <location>
        <begin position="3734"/>
        <end position="3743"/>
    </location>
</feature>
<feature type="compositionally biased region" description="Basic and acidic residues" evidence="1">
    <location>
        <begin position="2957"/>
        <end position="2971"/>
    </location>
</feature>
<feature type="compositionally biased region" description="Low complexity" evidence="1">
    <location>
        <begin position="2128"/>
        <end position="2142"/>
    </location>
</feature>
<feature type="compositionally biased region" description="Polar residues" evidence="1">
    <location>
        <begin position="1481"/>
        <end position="1491"/>
    </location>
</feature>
<feature type="compositionally biased region" description="Basic and acidic residues" evidence="1">
    <location>
        <begin position="1697"/>
        <end position="1716"/>
    </location>
</feature>
<feature type="region of interest" description="Disordered" evidence="1">
    <location>
        <begin position="610"/>
        <end position="652"/>
    </location>
</feature>
<feature type="region of interest" description="Disordered" evidence="1">
    <location>
        <begin position="2553"/>
        <end position="2598"/>
    </location>
</feature>
<feature type="region of interest" description="Disordered" evidence="1">
    <location>
        <begin position="3589"/>
        <end position="3608"/>
    </location>
</feature>
<feature type="region of interest" description="Disordered" evidence="1">
    <location>
        <begin position="3730"/>
        <end position="3781"/>
    </location>
</feature>
<feature type="compositionally biased region" description="Polar residues" evidence="1">
    <location>
        <begin position="810"/>
        <end position="824"/>
    </location>
</feature>
<feature type="region of interest" description="Disordered" evidence="1">
    <location>
        <begin position="245"/>
        <end position="268"/>
    </location>
</feature>
<feature type="compositionally biased region" description="Basic and acidic residues" evidence="1">
    <location>
        <begin position="1219"/>
        <end position="1232"/>
    </location>
</feature>
<feature type="compositionally biased region" description="Pro residues" evidence="1">
    <location>
        <begin position="1726"/>
        <end position="1736"/>
    </location>
</feature>
<feature type="compositionally biased region" description="Polar residues" evidence="1">
    <location>
        <begin position="85"/>
        <end position="103"/>
    </location>
</feature>
<feature type="compositionally biased region" description="Basic and acidic residues" evidence="1">
    <location>
        <begin position="2992"/>
        <end position="3018"/>
    </location>
</feature>
<feature type="compositionally biased region" description="Polar residues" evidence="1">
    <location>
        <begin position="3230"/>
        <end position="3241"/>
    </location>
</feature>
<reference evidence="2 3" key="1">
    <citation type="journal article" date="2015" name="PLoS Pathog.">
        <title>Leptomonas seymouri: Adaptations to the Dixenous Life Cycle Analyzed by Genome Sequencing, Transcriptome Profiling and Co-infection with Leishmania donovani.</title>
        <authorList>
            <person name="Kraeva N."/>
            <person name="Butenko A."/>
            <person name="Hlavacova J."/>
            <person name="Kostygov A."/>
            <person name="Myskova J."/>
            <person name="Grybchuk D."/>
            <person name="Lestinova T."/>
            <person name="Votypka J."/>
            <person name="Volf P."/>
            <person name="Opperdoes F."/>
            <person name="Flegontov P."/>
            <person name="Lukes J."/>
            <person name="Yurchenko V."/>
        </authorList>
    </citation>
    <scope>NUCLEOTIDE SEQUENCE [LARGE SCALE GENOMIC DNA]</scope>
    <source>
        <strain evidence="2 3">ATCC 30220</strain>
    </source>
</reference>
<feature type="compositionally biased region" description="Low complexity" evidence="1">
    <location>
        <begin position="2238"/>
        <end position="2251"/>
    </location>
</feature>
<feature type="compositionally biased region" description="Polar residues" evidence="1">
    <location>
        <begin position="957"/>
        <end position="978"/>
    </location>
</feature>
<feature type="compositionally biased region" description="Low complexity" evidence="1">
    <location>
        <begin position="2361"/>
        <end position="2380"/>
    </location>
</feature>
<feature type="compositionally biased region" description="Low complexity" evidence="1">
    <location>
        <begin position="3101"/>
        <end position="3111"/>
    </location>
</feature>
<feature type="region of interest" description="Disordered" evidence="1">
    <location>
        <begin position="45"/>
        <end position="113"/>
    </location>
</feature>
<gene>
    <name evidence="2" type="ORF">ABL78_5136</name>
</gene>
<feature type="compositionally biased region" description="Polar residues" evidence="1">
    <location>
        <begin position="685"/>
        <end position="701"/>
    </location>
</feature>
<feature type="region of interest" description="Disordered" evidence="1">
    <location>
        <begin position="1135"/>
        <end position="1168"/>
    </location>
</feature>
<feature type="compositionally biased region" description="Polar residues" evidence="1">
    <location>
        <begin position="3250"/>
        <end position="3259"/>
    </location>
</feature>
<feature type="region of interest" description="Disordered" evidence="1">
    <location>
        <begin position="3407"/>
        <end position="3454"/>
    </location>
</feature>
<feature type="region of interest" description="Disordered" evidence="1">
    <location>
        <begin position="808"/>
        <end position="829"/>
    </location>
</feature>
<feature type="compositionally biased region" description="Polar residues" evidence="1">
    <location>
        <begin position="728"/>
        <end position="741"/>
    </location>
</feature>
<feature type="region of interest" description="Disordered" evidence="1">
    <location>
        <begin position="681"/>
        <end position="742"/>
    </location>
</feature>
<proteinExistence type="predicted"/>
<accession>A0A0N1PCM3</accession>
<feature type="region of interest" description="Disordered" evidence="1">
    <location>
        <begin position="939"/>
        <end position="978"/>
    </location>
</feature>
<feature type="compositionally biased region" description="Polar residues" evidence="1">
    <location>
        <begin position="618"/>
        <end position="637"/>
    </location>
</feature>
<feature type="compositionally biased region" description="Pro residues" evidence="1">
    <location>
        <begin position="2871"/>
        <end position="2880"/>
    </location>
</feature>
<feature type="region of interest" description="Disordered" evidence="1">
    <location>
        <begin position="1294"/>
        <end position="1316"/>
    </location>
</feature>
<organism evidence="2 3">
    <name type="scientific">Leptomonas seymouri</name>
    <dbReference type="NCBI Taxonomy" id="5684"/>
    <lineage>
        <taxon>Eukaryota</taxon>
        <taxon>Discoba</taxon>
        <taxon>Euglenozoa</taxon>
        <taxon>Kinetoplastea</taxon>
        <taxon>Metakinetoplastina</taxon>
        <taxon>Trypanosomatida</taxon>
        <taxon>Trypanosomatidae</taxon>
        <taxon>Leishmaniinae</taxon>
        <taxon>Leptomonas</taxon>
    </lineage>
</organism>
<feature type="region of interest" description="Disordered" evidence="1">
    <location>
        <begin position="1818"/>
        <end position="1878"/>
    </location>
</feature>
<feature type="compositionally biased region" description="Low complexity" evidence="1">
    <location>
        <begin position="1818"/>
        <end position="1827"/>
    </location>
</feature>
<feature type="compositionally biased region" description="Basic and acidic residues" evidence="1">
    <location>
        <begin position="3057"/>
        <end position="3071"/>
    </location>
</feature>
<evidence type="ECO:0000313" key="3">
    <source>
        <dbReference type="Proteomes" id="UP000038009"/>
    </source>
</evidence>
<feature type="region of interest" description="Disordered" evidence="1">
    <location>
        <begin position="2234"/>
        <end position="2259"/>
    </location>
</feature>
<name>A0A0N1PCM3_LEPSE</name>
<feature type="region of interest" description="Disordered" evidence="1">
    <location>
        <begin position="1671"/>
        <end position="1753"/>
    </location>
</feature>
<feature type="compositionally biased region" description="Pro residues" evidence="1">
    <location>
        <begin position="3745"/>
        <end position="3754"/>
    </location>
</feature>
<feature type="compositionally biased region" description="Polar residues" evidence="1">
    <location>
        <begin position="61"/>
        <end position="75"/>
    </location>
</feature>
<feature type="compositionally biased region" description="Basic residues" evidence="1">
    <location>
        <begin position="642"/>
        <end position="652"/>
    </location>
</feature>
<feature type="region of interest" description="Disordered" evidence="1">
    <location>
        <begin position="1627"/>
        <end position="1654"/>
    </location>
</feature>
<dbReference type="Proteomes" id="UP000038009">
    <property type="component" value="Unassembled WGS sequence"/>
</dbReference>
<dbReference type="VEuPathDB" id="TriTrypDB:Lsey_0165_0080"/>
<evidence type="ECO:0000313" key="2">
    <source>
        <dbReference type="EMBL" id="KPI85808.1"/>
    </source>
</evidence>
<feature type="compositionally biased region" description="Polar residues" evidence="1">
    <location>
        <begin position="158"/>
        <end position="178"/>
    </location>
</feature>
<feature type="compositionally biased region" description="Polar residues" evidence="1">
    <location>
        <begin position="3128"/>
        <end position="3140"/>
    </location>
</feature>
<feature type="region of interest" description="Disordered" evidence="1">
    <location>
        <begin position="1941"/>
        <end position="1960"/>
    </location>
</feature>
<feature type="compositionally biased region" description="Low complexity" evidence="1">
    <location>
        <begin position="2569"/>
        <end position="2581"/>
    </location>
</feature>
<feature type="compositionally biased region" description="Low complexity" evidence="1">
    <location>
        <begin position="45"/>
        <end position="59"/>
    </location>
</feature>
<feature type="region of interest" description="Disordered" evidence="1">
    <location>
        <begin position="1203"/>
        <end position="1272"/>
    </location>
</feature>
<sequence>MSFAARTPPLVLPQPVCSCHTPASSFSSAPSNASIIFDITNRGTSGKSSCGSLMSSDSPSNRKASASVLSVNTPDMASGRVSIGSHKNTTPQLTPPTHSQPTASMEKGQAGKGQDALLDDAAHLHVKASKAARVDEEFQSTSTNDAVRTSEDNPNRICLSSSGVTSEEVSLTPQPSRDTSLRDVSAVSSLPAAARLARKLERRISTTKVPVMVLPASVDALSANHSNIETGTDRIELSMVLRGNASGGSDCSRRSTTETAPSTIPHPPTVVAAQALARSRQSSGTHMPHVRSQGAELVFTPSDTTTANATPAPLTVSNTRVTPHRRFWSMESSTSICAHAAAASPSSTPLGVMSVTETEQEKGLRTSTPNTATAATAGPLSAIDAALPRQMAANTNPLASPSATPANSCSSLQYRRHVRLRGMRGRSIHIRSSLSISSLNSSCLASGFIKPNAGSNDHAQVIANLPCTVRGSQRRASLEGSELSGSAMDAGTFDSAAAFHSMLPTMLAMRPTTQDGFSMQSSFSAITSSSSTREKVVPLPGLLEASSNGSAPPLCSATAEGGGDATQPLASPVMHKAVPVAVTTAQTTSASTMSVSPSSLPLVGSTKSLATAGAGSGAQRTPPDSVSTCATHASTANAKKAAVPRRSLRRRSLKSRTLRIASVSFSGMADVAATSSVLDIPEAKPSSSNADRSGGTRSLTTPDAVGTVGADEATPVQRKSSSNRKHTSNANESCTGSTTPTKAAGSAVTAAAAVGLPPLVSKFSLRPLPFMCAPTPFPDGALRSPSIHSLVSASAAAAIAAMNASQSNSLQRCDNGSSRPATTCSSGRRLSQRSSSALCYVTEDEKLSQRKSSSSASVTATTRRISTSILVSPAPLTLAPQAPVVAVAPETTIVPLCMSPSTAAASATPDPTEKVVSCSSLASSSLRHETMKAVRMGPLGIRGDDSESPLSACATRPSMQESGTDQSKGLSASPPTTYVSPAPSVSGCAASIKQAVLPSGTFVGPETPQQPLVAALVSTQARPLTLITSTTSPESSSMVNDSSLLSGSSAHTHRFLLNAHGGSADSIAGSPISAAVTFPSIPGCSVCGATAAAMTTTTAASGMPLQSHSSSSNVSLALLSTTGIAVEMLRGKHGDGVAGVQTGGAGENSCDKDRQPPPPGTLSSSPICSSLTRDGAVLNADSACSVPHTHPFIANFASDMLPPLRSPENETPQTHHFHARDEAHSPTREERSGSPSDATSTKALKGASCVRNAASREASIPRGGTPQSISPTAPAIECVQSQGLQGLQKCTVGEDHMDESRPPLQRGGQVEGSEERKESLLIYTASAASSTVDEGGTRPPGVSRTTDSANQKLSALETLAELCSKTSSRDLKMPSEAVEASSESAASPSTGAAASATSCAESTAAPSTYARGSASCQQEKSASLPYFLELVGSITTQEMKEGEGRQSDASPRPRSEPMTCLERVGNAKGGDAEATPHLLASPNSSSPPQRQGEQRHSRASGMSPGLIEAPVLPPVTILGSYEDVAFSSTSTSEYAAFGDCSSSMPQLRGTPRLSCLGSRIFRERSLHSSGDTTTLEAEALLACPWNSNVASGSVNFMASRNSTQAPSSWNSVVQLAFDDNAQAFRTDNAPSQTEEASAFRSSSTASPLPEVPTDAQASMVRGCLRSKTPLAKPIPANVASPASRSPQPMLDGAVQEPHAEQRRPSDTPTKRTPGNEEEHDATEPVPHLPPQQPPSPHCRQSNQMRHEGFQACQRSSAVPTSQLYESQGKVSFDLCGIAPFNRSIQEEQSSSPTPSLQMPSSLESIVTVAASCSRSGSSSSCSSCLGSAHREPSLPDSTGRRRPWVVDAPEPAAIPYPPALHSAGVPDDDSDQNSDLSTRLPAIPASLNLTALPKARKPESSPHDGGALSLGIVSTWMKSAQSLLSFPGQLTSLRVPLSSSVTAAPQCDGGSSSSSSATQGMRQLNSYPLRKRVFTSVLHQPGPTESPFAQSSRASTAYSATTASGGTQSHVLRPLDSTLCGSSWRWTTAQASSTIGFTPISAGSTAVGASTHCRWSLSSTLKRKWTFSMASIHGNMHPLNSTNQANLPPAPSCLSSVLPQPLMNLPTSPPGSRRGFGNFKFELEGNCSGSTGSDSASGDTISCGRLSPRTHKRKARRKHSSSTQGLSSHACAPSAEGRRSGQVVLMDTSPSTPVERLRPPTKTVSFERQSRLLHASPGGSAEDAAVCVTSPRSALEKQQQQDSRRSSFFRFPKTSPQDTPLETLALTKSAEGSAQGFAGMQRSIDSGESWLATVLPAVERGSGDAGQLTGWTPSGVSLRFALSTTSLVDLSMVSSVDAIQTQQSGQDASADTAEHIEARAASTPTTAAATAASTAAAPAPGSRSDTHAAPLNRRSSQQKDFAVKSFPLNKRCSCRSRRRLSKRSSITTGPSVSPTFLSILNSTSLCSTNGCASNKVTPLGTASARAAPSASPLSGADSGLLRPLLNTSRSPPTVTLPFEAASKTVAMDSGFTALQLQNTLPMVAGLGAALQPSPKSCGDRALTLSPLGLQLKPERCETGGGESNGADEGAGARPAGASPSPVLCARTSPSPTANAAGDHNEFTAFAPATSVTSAATTAAQPVTSVQHLPHLHRMQSITASNALIPAPPATSLTTTGCSTRGRRLGSMLTAHHSSAGGMLGLVDPGNAPQRSGFLASHSRHGSMMSELADSAATGHTSNGGSSPLACSLLYVPVELRRGSEWRHLQQLIARNVARSRQREAARLSFSQVARDSIGGCPRLPTARFADAPSAGHEEKRNGLRFHPAGRLDTPIIEPLLFPVLAGAPHRSDDANGAGHLGRKVLMRSNNAVAPSSHCSERSRGLAARSPNGCPITPPSPPPPGAQLHSSRLVGRPDGTAASDNCPVNLAHTTTQAHFQPPPLLPTFAAAESPKGTEAGDRVNHLKRVPAVGGSSAGDSPSIKHEGSEGHVDQHSTRKVRASEGASEFSAPPPCLPEDRQLSGETKAADETRSGDCQVEKPDISNSTRPLSWVHSPQFPPPRHKRIISGVPLIASESDGEDMSRDVSSDSGERRRSIPSVSDGGNGAAAQQEGQRRDSAEIWDPSSTRYARAYAATHHRSGRSPNAPGDVNKQASQYVSPLARQSSMRSEAAEALRRRFLASKLAAAKGKGSAPTPTQRSAAAAQDFHAGPSAAHPAISSSAAAERQTGAQGNSVSEVAMQAMELQQLGKRQSPWPSLTSETSDVPWSRRRSEQASGSASSLNDAWEAGLGSTRDNSKADTRKVSSIRDAAVGSLQLSSSPILPSLVQSHDEICRDTDTGRGGSVAETAVPTLCTPSAAAAGDASNTGDVHHSHASSFEGPLALETDSVSQEAALTAQQRTFPVELKALEAILEPSPTAATDSNNTAIIATSTPGSDPMHSPSIVSPWPDGSGSNSKLEDVPLTSTRPAASSPHPPKMGRKALRCAMQNLPLGYVAQCTAKGASRSCSTSYAGHMPFFLPNCAMISSTELGSPSESTLIGNSTSPVMSRYSTSMCNPGESGPLALSSGPFAGTGDHLTSAIGGHRMLMMLSAFPARQSPVAAPLLPASVEGGEPNCNGSVGGGNTSHAEADADAAANDPTLTSDNVPACILTRQAILSSGCSSGNCGGDAQGQPLGDAALVVLPSTHQPNTLSTTTASSIISCAFSQKQSSHISASTTMSTTTTLSSSSHAAMAPRWHAFSSVSSPSRTGAVVINGGNVASNENSSPRVAPPLLLPHPPSKERLSGHTSKASPAAPSATRHTADR</sequence>
<feature type="region of interest" description="Disordered" evidence="1">
    <location>
        <begin position="3161"/>
        <end position="3278"/>
    </location>
</feature>
<feature type="compositionally biased region" description="Polar residues" evidence="1">
    <location>
        <begin position="1233"/>
        <end position="1242"/>
    </location>
</feature>